<dbReference type="AlphaFoldDB" id="A0A4U8Q2F9"/>
<dbReference type="InterPro" id="IPR001173">
    <property type="entry name" value="Glyco_trans_2-like"/>
</dbReference>
<sequence>MDKRMDKRMDKKVLISVIIPVYNVEKYLRRCLDSAVNQTMKEIEVVAIDDGSTDSSGVILDEYKKKYPEIMQVLHTENHGQGIARNLAIKEAKGTYLAFCDADDYMIENSLERMYARAQKENCDLIYGASYRVRGNGKYLLGLLPGPVTKESMLLDITPFTLWSLLVKKELWEKTGGTADMIYQDVAYIPILIAAAVKVGYEPAPVYYWMDREDSTVHRTKEKKILDFVKAAKMAIENIDAKYRNEIVMNMAEKTIDKSKAMWYFGDEFFSYFKSLTSLIEKNPCYLAKPEKYKEITYYLSLTEQAMPKRIYLDGFSQEITSEQASEAAQQAFREEGEAVVLSPQNCDVHENQMIEQAFLQKNFKLVVGYFALKKIYAEGGFYLGSNMKINGPFDCMRCYPAFFSFFDEEHFTDKVFGAAKGNPVIKEIINGLVNCKTQTEADPERQIESVLKGKYAVEMNGRTTYSKYPFVLLSPLATMTPVKGTILDLSQCTQFDMNPKELFTIPKSILAGIANYPVPWQGTQIKNWKFKYGETKKQCDELKKKYKKCTAELKDIKNTDEYRVGNALKKNGFGRLIMRMCLKILGSR</sequence>
<organism evidence="3 4">
    <name type="scientific">Robinsoniella peoriensis</name>
    <dbReference type="NCBI Taxonomy" id="180332"/>
    <lineage>
        <taxon>Bacteria</taxon>
        <taxon>Bacillati</taxon>
        <taxon>Bacillota</taxon>
        <taxon>Clostridia</taxon>
        <taxon>Lachnospirales</taxon>
        <taxon>Lachnospiraceae</taxon>
        <taxon>Robinsoniella</taxon>
    </lineage>
</organism>
<evidence type="ECO:0000259" key="2">
    <source>
        <dbReference type="Pfam" id="PF00535"/>
    </source>
</evidence>
<gene>
    <name evidence="3" type="primary">epsJ_5</name>
    <name evidence="3" type="ORF">DSM106044_04220</name>
</gene>
<evidence type="ECO:0000313" key="4">
    <source>
        <dbReference type="Proteomes" id="UP000306509"/>
    </source>
</evidence>
<evidence type="ECO:0000256" key="1">
    <source>
        <dbReference type="SAM" id="Coils"/>
    </source>
</evidence>
<feature type="domain" description="Glycosyltransferase 2-like" evidence="2">
    <location>
        <begin position="16"/>
        <end position="137"/>
    </location>
</feature>
<dbReference type="Gene3D" id="3.90.550.20">
    <property type="match status" value="1"/>
</dbReference>
<reference evidence="3 4" key="1">
    <citation type="journal article" date="2019" name="Anaerobe">
        <title>Detection of Robinsoniella peoriensis in multiple bone samples of a trauma patient.</title>
        <authorList>
            <person name="Schrottner P."/>
            <person name="Hartwich K."/>
            <person name="Bunk B."/>
            <person name="Schober I."/>
            <person name="Helbig S."/>
            <person name="Rudolph W.W."/>
            <person name="Gunzer F."/>
        </authorList>
    </citation>
    <scope>NUCLEOTIDE SEQUENCE [LARGE SCALE GENOMIC DNA]</scope>
    <source>
        <strain evidence="3 4">DSM 106044</strain>
    </source>
</reference>
<keyword evidence="3" id="KW-0328">Glycosyltransferase</keyword>
<keyword evidence="4" id="KW-1185">Reference proteome</keyword>
<dbReference type="EC" id="2.4.-.-" evidence="3"/>
<keyword evidence="1" id="KW-0175">Coiled coil</keyword>
<keyword evidence="3" id="KW-0808">Transferase</keyword>
<feature type="coiled-coil region" evidence="1">
    <location>
        <begin position="533"/>
        <end position="560"/>
    </location>
</feature>
<dbReference type="InterPro" id="IPR029044">
    <property type="entry name" value="Nucleotide-diphossugar_trans"/>
</dbReference>
<comment type="caution">
    <text evidence="3">The sequence shown here is derived from an EMBL/GenBank/DDBJ whole genome shotgun (WGS) entry which is preliminary data.</text>
</comment>
<proteinExistence type="predicted"/>
<dbReference type="Proteomes" id="UP000306509">
    <property type="component" value="Unassembled WGS sequence"/>
</dbReference>
<dbReference type="PANTHER" id="PTHR22916:SF3">
    <property type="entry name" value="UDP-GLCNAC:BETAGAL BETA-1,3-N-ACETYLGLUCOSAMINYLTRANSFERASE-LIKE PROTEIN 1"/>
    <property type="match status" value="1"/>
</dbReference>
<dbReference type="RefSeq" id="WP_161597408.1">
    <property type="nucleotide sequence ID" value="NZ_QGQD01000079.1"/>
</dbReference>
<dbReference type="STRING" id="180332.GCA_000797495_02706"/>
<evidence type="ECO:0000313" key="3">
    <source>
        <dbReference type="EMBL" id="TLC98890.1"/>
    </source>
</evidence>
<dbReference type="CDD" id="cd00761">
    <property type="entry name" value="Glyco_tranf_GTA_type"/>
    <property type="match status" value="1"/>
</dbReference>
<dbReference type="Gene3D" id="3.90.550.10">
    <property type="entry name" value="Spore Coat Polysaccharide Biosynthesis Protein SpsA, Chain A"/>
    <property type="match status" value="1"/>
</dbReference>
<dbReference type="GO" id="GO:0016758">
    <property type="term" value="F:hexosyltransferase activity"/>
    <property type="evidence" value="ECO:0007669"/>
    <property type="project" value="UniProtKB-ARBA"/>
</dbReference>
<dbReference type="SUPFAM" id="SSF53448">
    <property type="entry name" value="Nucleotide-diphospho-sugar transferases"/>
    <property type="match status" value="1"/>
</dbReference>
<accession>A0A4U8Q2F9</accession>
<name>A0A4U8Q2F9_9FIRM</name>
<dbReference type="Pfam" id="PF00535">
    <property type="entry name" value="Glycos_transf_2"/>
    <property type="match status" value="1"/>
</dbReference>
<dbReference type="PANTHER" id="PTHR22916">
    <property type="entry name" value="GLYCOSYLTRANSFERASE"/>
    <property type="match status" value="1"/>
</dbReference>
<dbReference type="EMBL" id="QGQD01000079">
    <property type="protein sequence ID" value="TLC98890.1"/>
    <property type="molecule type" value="Genomic_DNA"/>
</dbReference>
<protein>
    <submittedName>
        <fullName evidence="3">Putative glycosyltransferase EpsJ</fullName>
        <ecNumber evidence="3">2.4.-.-</ecNumber>
    </submittedName>
</protein>